<dbReference type="InterPro" id="IPR041561">
    <property type="entry name" value="PglD_N"/>
</dbReference>
<dbReference type="eggNOG" id="COG1044">
    <property type="taxonomic scope" value="Bacteria"/>
</dbReference>
<keyword evidence="6" id="KW-1185">Reference proteome</keyword>
<dbReference type="AlphaFoldDB" id="A5FV88"/>
<dbReference type="GO" id="GO:0016740">
    <property type="term" value="F:transferase activity"/>
    <property type="evidence" value="ECO:0007669"/>
    <property type="project" value="UniProtKB-KW"/>
</dbReference>
<dbReference type="HOGENOM" id="CLU_081811_0_1_5"/>
<evidence type="ECO:0000259" key="4">
    <source>
        <dbReference type="Pfam" id="PF17836"/>
    </source>
</evidence>
<keyword evidence="5" id="KW-0808">Transferase</keyword>
<dbReference type="InterPro" id="IPR011004">
    <property type="entry name" value="Trimer_LpxA-like_sf"/>
</dbReference>
<evidence type="ECO:0000256" key="3">
    <source>
        <dbReference type="PIRSR" id="PIRSR620019-2"/>
    </source>
</evidence>
<dbReference type="Gene3D" id="3.40.50.20">
    <property type="match status" value="1"/>
</dbReference>
<feature type="binding site" evidence="3">
    <location>
        <position position="68"/>
    </location>
    <ligand>
        <name>substrate</name>
    </ligand>
</feature>
<evidence type="ECO:0000256" key="1">
    <source>
        <dbReference type="ARBA" id="ARBA00007274"/>
    </source>
</evidence>
<sequence length="214" mass="21432">MSTLLLVGGGGHAKVVLDIAHAAGFSVVGFLDPDPAAPPIGEVRRLGDDATAAALRAQGLTLAFVALGDNRLRRKIGERLRAEGFRLATLVHPSAVVSPSASIGEGTVIMPLAVVNAAARIGEYVIVNTGAIVEHDCVLGDGVHVAPRSALGGCCTLGEEVFFGLGACARPLSRIGAGAIVGAGAVVVGEIMANIVVVGAPARPLPGVDSEAIL</sequence>
<feature type="binding site" evidence="3">
    <location>
        <position position="144"/>
    </location>
    <ligand>
        <name>acetyl-CoA</name>
        <dbReference type="ChEBI" id="CHEBI:57288"/>
    </ligand>
</feature>
<dbReference type="SUPFAM" id="SSF51161">
    <property type="entry name" value="Trimeric LpxA-like enzymes"/>
    <property type="match status" value="1"/>
</dbReference>
<accession>A5FV88</accession>
<dbReference type="InterPro" id="IPR050179">
    <property type="entry name" value="Trans_hexapeptide_repeat"/>
</dbReference>
<gene>
    <name evidence="5" type="ordered locus">Acry_0293</name>
</gene>
<reference evidence="5 6" key="1">
    <citation type="submission" date="2007-05" db="EMBL/GenBank/DDBJ databases">
        <title>Complete sequence of chromosome of Acidiphilium cryptum JF-5.</title>
        <authorList>
            <consortium name="US DOE Joint Genome Institute"/>
            <person name="Copeland A."/>
            <person name="Lucas S."/>
            <person name="Lapidus A."/>
            <person name="Barry K."/>
            <person name="Detter J.C."/>
            <person name="Glavina del Rio T."/>
            <person name="Hammon N."/>
            <person name="Israni S."/>
            <person name="Dalin E."/>
            <person name="Tice H."/>
            <person name="Pitluck S."/>
            <person name="Sims D."/>
            <person name="Brettin T."/>
            <person name="Bruce D."/>
            <person name="Han C."/>
            <person name="Schmutz J."/>
            <person name="Larimer F."/>
            <person name="Land M."/>
            <person name="Hauser L."/>
            <person name="Kyrpides N."/>
            <person name="Kim E."/>
            <person name="Magnuson T."/>
            <person name="Richardson P."/>
        </authorList>
    </citation>
    <scope>NUCLEOTIDE SEQUENCE [LARGE SCALE GENOMIC DNA]</scope>
    <source>
        <strain evidence="5 6">JF-5</strain>
    </source>
</reference>
<feature type="site" description="Increases basicity of active site His" evidence="2">
    <location>
        <position position="136"/>
    </location>
</feature>
<feature type="domain" description="PglD N-terminal" evidence="4">
    <location>
        <begin position="4"/>
        <end position="80"/>
    </location>
</feature>
<dbReference type="PANTHER" id="PTHR43300:SF7">
    <property type="entry name" value="UDP-N-ACETYLBACILLOSAMINE N-ACETYLTRANSFERASE"/>
    <property type="match status" value="1"/>
</dbReference>
<name>A5FV88_ACICJ</name>
<evidence type="ECO:0000313" key="6">
    <source>
        <dbReference type="Proteomes" id="UP000000245"/>
    </source>
</evidence>
<feature type="active site" description="Proton acceptor" evidence="2">
    <location>
        <position position="135"/>
    </location>
</feature>
<dbReference type="NCBIfam" id="TIGR03570">
    <property type="entry name" value="NeuD_NnaD"/>
    <property type="match status" value="1"/>
</dbReference>
<comment type="similarity">
    <text evidence="1">Belongs to the transferase hexapeptide repeat family.</text>
</comment>
<evidence type="ECO:0000256" key="2">
    <source>
        <dbReference type="PIRSR" id="PIRSR620019-1"/>
    </source>
</evidence>
<dbReference type="Pfam" id="PF17836">
    <property type="entry name" value="PglD_N"/>
    <property type="match status" value="1"/>
</dbReference>
<dbReference type="InterPro" id="IPR020019">
    <property type="entry name" value="AcTrfase_PglD-like"/>
</dbReference>
<dbReference type="PANTHER" id="PTHR43300">
    <property type="entry name" value="ACETYLTRANSFERASE"/>
    <property type="match status" value="1"/>
</dbReference>
<protein>
    <submittedName>
        <fullName evidence="5">Carbonic anhydrase/acetyltransferase isoleucine patch superfamily-like protein</fullName>
    </submittedName>
</protein>
<organism evidence="5 6">
    <name type="scientific">Acidiphilium cryptum (strain JF-5)</name>
    <dbReference type="NCBI Taxonomy" id="349163"/>
    <lineage>
        <taxon>Bacteria</taxon>
        <taxon>Pseudomonadati</taxon>
        <taxon>Pseudomonadota</taxon>
        <taxon>Alphaproteobacteria</taxon>
        <taxon>Acetobacterales</taxon>
        <taxon>Acidocellaceae</taxon>
        <taxon>Acidiphilium</taxon>
    </lineage>
</organism>
<dbReference type="Proteomes" id="UP000000245">
    <property type="component" value="Chromosome"/>
</dbReference>
<dbReference type="Gene3D" id="2.160.10.10">
    <property type="entry name" value="Hexapeptide repeat proteins"/>
    <property type="match status" value="1"/>
</dbReference>
<dbReference type="EMBL" id="CP000697">
    <property type="protein sequence ID" value="ABQ29520.1"/>
    <property type="molecule type" value="Genomic_DNA"/>
</dbReference>
<dbReference type="CDD" id="cd03360">
    <property type="entry name" value="LbH_AT_putative"/>
    <property type="match status" value="1"/>
</dbReference>
<dbReference type="STRING" id="349163.Acry_0293"/>
<dbReference type="KEGG" id="acr:Acry_0293"/>
<evidence type="ECO:0000313" key="5">
    <source>
        <dbReference type="EMBL" id="ABQ29520.1"/>
    </source>
</evidence>
<dbReference type="RefSeq" id="WP_011941421.1">
    <property type="nucleotide sequence ID" value="NC_009484.1"/>
</dbReference>
<proteinExistence type="inferred from homology"/>